<reference evidence="2" key="1">
    <citation type="journal article" date="2016" name="Mol. Biol. Evol.">
        <title>Comparative Genomics of Early-Diverging Mushroom-Forming Fungi Provides Insights into the Origins of Lignocellulose Decay Capabilities.</title>
        <authorList>
            <person name="Nagy L.G."/>
            <person name="Riley R."/>
            <person name="Tritt A."/>
            <person name="Adam C."/>
            <person name="Daum C."/>
            <person name="Floudas D."/>
            <person name="Sun H."/>
            <person name="Yadav J.S."/>
            <person name="Pangilinan J."/>
            <person name="Larsson K.H."/>
            <person name="Matsuura K."/>
            <person name="Barry K."/>
            <person name="Labutti K."/>
            <person name="Kuo R."/>
            <person name="Ohm R.A."/>
            <person name="Bhattacharya S.S."/>
            <person name="Shirouzu T."/>
            <person name="Yoshinaga Y."/>
            <person name="Martin F.M."/>
            <person name="Grigoriev I.V."/>
            <person name="Hibbett D.S."/>
        </authorList>
    </citation>
    <scope>NUCLEOTIDE SEQUENCE [LARGE SCALE GENOMIC DNA]</scope>
    <source>
        <strain evidence="2">CBS 109695</strain>
    </source>
</reference>
<organism evidence="2">
    <name type="scientific">Athelia psychrophila</name>
    <dbReference type="NCBI Taxonomy" id="1759441"/>
    <lineage>
        <taxon>Eukaryota</taxon>
        <taxon>Fungi</taxon>
        <taxon>Dikarya</taxon>
        <taxon>Basidiomycota</taxon>
        <taxon>Agaricomycotina</taxon>
        <taxon>Agaricomycetes</taxon>
        <taxon>Agaricomycetidae</taxon>
        <taxon>Atheliales</taxon>
        <taxon>Atheliaceae</taxon>
        <taxon>Athelia</taxon>
    </lineage>
</organism>
<protein>
    <submittedName>
        <fullName evidence="2">Uncharacterized protein</fullName>
    </submittedName>
</protein>
<evidence type="ECO:0000313" key="2">
    <source>
        <dbReference type="EMBL" id="KZP15969.1"/>
    </source>
</evidence>
<sequence>MWLHVRSYVHDSPQVSSCDRGAVLSCVSKRLGKAAWGTELWRERFFTCGRHNYAPPVRRRSSCPREHDRREQQSQHRAPRPHVHNHCPFTYSHPYCPSPLFPEMESETGLERDAPHAIVDESVAPGAVAERRRSARDIDAARACPSLLICRWGWCAACPSRIPGRTCGRTPPRSVRLWEGRSRGIEVGTERR</sequence>
<dbReference type="AlphaFoldDB" id="A0A166EPH1"/>
<feature type="compositionally biased region" description="Basic and acidic residues" evidence="1">
    <location>
        <begin position="63"/>
        <end position="74"/>
    </location>
</feature>
<gene>
    <name evidence="2" type="ORF">FIBSPDRAFT_866427</name>
</gene>
<accession>A0A166EPH1</accession>
<feature type="region of interest" description="Disordered" evidence="1">
    <location>
        <begin position="56"/>
        <end position="82"/>
    </location>
</feature>
<evidence type="ECO:0000256" key="1">
    <source>
        <dbReference type="SAM" id="MobiDB-lite"/>
    </source>
</evidence>
<dbReference type="EMBL" id="KV417598">
    <property type="protein sequence ID" value="KZP15969.1"/>
    <property type="molecule type" value="Genomic_DNA"/>
</dbReference>
<name>A0A166EPH1_9AGAM</name>
<proteinExistence type="predicted"/>